<name>A0A1Y4SM75_9FIRM</name>
<dbReference type="Proteomes" id="UP000195305">
    <property type="component" value="Unassembled WGS sequence"/>
</dbReference>
<evidence type="ECO:0000313" key="3">
    <source>
        <dbReference type="EMBL" id="OUQ31045.1"/>
    </source>
</evidence>
<proteinExistence type="inferred from homology"/>
<sequence>MTKVISKNKTSDIVYIGIFAAMISICSWITIPATVPFTLQTMGIFTAIGILGGQRGTLAVLAYILLGAVGIPVFSGFSGGIGIIFGTTGGYIIGFLFSAILMWGIEAIFGRNQIVFILSMIAGLFVCYAFGTAWFMMIYTQQSGLVEISTVLGWCVIPFIIP</sequence>
<dbReference type="PIRSF" id="PIRSF016661">
    <property type="entry name" value="BioY"/>
    <property type="match status" value="1"/>
</dbReference>
<feature type="transmembrane region" description="Helical" evidence="2">
    <location>
        <begin position="116"/>
        <end position="138"/>
    </location>
</feature>
<organism evidence="3 4">
    <name type="scientific">Massilimicrobiota timonensis</name>
    <dbReference type="NCBI Taxonomy" id="1776392"/>
    <lineage>
        <taxon>Bacteria</taxon>
        <taxon>Bacillati</taxon>
        <taxon>Bacillota</taxon>
        <taxon>Erysipelotrichia</taxon>
        <taxon>Erysipelotrichales</taxon>
        <taxon>Erysipelotrichaceae</taxon>
        <taxon>Massilimicrobiota</taxon>
    </lineage>
</organism>
<dbReference type="PANTHER" id="PTHR34295">
    <property type="entry name" value="BIOTIN TRANSPORTER BIOY"/>
    <property type="match status" value="1"/>
</dbReference>
<feature type="transmembrane region" description="Helical" evidence="2">
    <location>
        <begin position="144"/>
        <end position="161"/>
    </location>
</feature>
<evidence type="ECO:0000256" key="2">
    <source>
        <dbReference type="SAM" id="Phobius"/>
    </source>
</evidence>
<dbReference type="RefSeq" id="WP_087360313.1">
    <property type="nucleotide sequence ID" value="NZ_NFLJ01000060.1"/>
</dbReference>
<keyword evidence="2" id="KW-1133">Transmembrane helix</keyword>
<reference evidence="3 4" key="1">
    <citation type="journal article" date="2018" name="BMC Genomics">
        <title>Whole genome sequencing and function prediction of 133 gut anaerobes isolated from chicken caecum in pure cultures.</title>
        <authorList>
            <person name="Medvecky M."/>
            <person name="Cejkova D."/>
            <person name="Polansky O."/>
            <person name="Karasova D."/>
            <person name="Kubasova T."/>
            <person name="Cizek A."/>
            <person name="Rychlik I."/>
        </authorList>
    </citation>
    <scope>NUCLEOTIDE SEQUENCE [LARGE SCALE GENOMIC DNA]</scope>
    <source>
        <strain evidence="3 4">An13</strain>
    </source>
</reference>
<dbReference type="OrthoDB" id="9803495at2"/>
<feature type="non-terminal residue" evidence="3">
    <location>
        <position position="162"/>
    </location>
</feature>
<comment type="similarity">
    <text evidence="1">Belongs to the BioY family.</text>
</comment>
<dbReference type="Gene3D" id="1.10.1760.20">
    <property type="match status" value="1"/>
</dbReference>
<dbReference type="EMBL" id="NFLJ01000060">
    <property type="protein sequence ID" value="OUQ31045.1"/>
    <property type="molecule type" value="Genomic_DNA"/>
</dbReference>
<dbReference type="PANTHER" id="PTHR34295:SF1">
    <property type="entry name" value="BIOTIN TRANSPORTER BIOY"/>
    <property type="match status" value="1"/>
</dbReference>
<dbReference type="GO" id="GO:0015225">
    <property type="term" value="F:biotin transmembrane transporter activity"/>
    <property type="evidence" value="ECO:0007669"/>
    <property type="project" value="InterPro"/>
</dbReference>
<accession>A0A1Y4SM75</accession>
<dbReference type="InterPro" id="IPR003784">
    <property type="entry name" value="BioY"/>
</dbReference>
<dbReference type="AlphaFoldDB" id="A0A1Y4SM75"/>
<keyword evidence="2" id="KW-0812">Transmembrane</keyword>
<gene>
    <name evidence="3" type="ORF">B5E75_13550</name>
</gene>
<protein>
    <submittedName>
        <fullName evidence="3">Biotin transporter BioY</fullName>
    </submittedName>
</protein>
<keyword evidence="2" id="KW-0472">Membrane</keyword>
<evidence type="ECO:0000313" key="4">
    <source>
        <dbReference type="Proteomes" id="UP000195305"/>
    </source>
</evidence>
<feature type="transmembrane region" description="Helical" evidence="2">
    <location>
        <begin position="91"/>
        <end position="109"/>
    </location>
</feature>
<feature type="transmembrane region" description="Helical" evidence="2">
    <location>
        <begin position="60"/>
        <end position="85"/>
    </location>
</feature>
<dbReference type="Pfam" id="PF02632">
    <property type="entry name" value="BioY"/>
    <property type="match status" value="1"/>
</dbReference>
<feature type="transmembrane region" description="Helical" evidence="2">
    <location>
        <begin position="12"/>
        <end position="31"/>
    </location>
</feature>
<evidence type="ECO:0000256" key="1">
    <source>
        <dbReference type="ARBA" id="ARBA00010692"/>
    </source>
</evidence>
<keyword evidence="4" id="KW-1185">Reference proteome</keyword>
<comment type="caution">
    <text evidence="3">The sequence shown here is derived from an EMBL/GenBank/DDBJ whole genome shotgun (WGS) entry which is preliminary data.</text>
</comment>
<dbReference type="GO" id="GO:0005886">
    <property type="term" value="C:plasma membrane"/>
    <property type="evidence" value="ECO:0007669"/>
    <property type="project" value="InterPro"/>
</dbReference>